<dbReference type="NCBIfam" id="TIGR00502">
    <property type="entry name" value="nagB"/>
    <property type="match status" value="1"/>
</dbReference>
<evidence type="ECO:0000256" key="4">
    <source>
        <dbReference type="HAMAP-Rule" id="MF_01241"/>
    </source>
</evidence>
<dbReference type="HAMAP" id="MF_01241">
    <property type="entry name" value="GlcN6P_deamin"/>
    <property type="match status" value="1"/>
</dbReference>
<gene>
    <name evidence="4" type="primary">nagB</name>
    <name evidence="6" type="ORF">RUMHYD_01502</name>
</gene>
<dbReference type="PATRIC" id="fig|476272.21.peg.2849"/>
<organism evidence="6 7">
    <name type="scientific">Blautia hydrogenotrophica (strain DSM 10507 / JCM 14656 / S5a33)</name>
    <name type="common">Ruminococcus hydrogenotrophicus</name>
    <dbReference type="NCBI Taxonomy" id="476272"/>
    <lineage>
        <taxon>Bacteria</taxon>
        <taxon>Bacillati</taxon>
        <taxon>Bacillota</taxon>
        <taxon>Clostridia</taxon>
        <taxon>Lachnospirales</taxon>
        <taxon>Lachnospiraceae</taxon>
        <taxon>Blautia</taxon>
    </lineage>
</organism>
<dbReference type="CDD" id="cd01399">
    <property type="entry name" value="GlcN6P_deaminase"/>
    <property type="match status" value="1"/>
</dbReference>
<dbReference type="SUPFAM" id="SSF100950">
    <property type="entry name" value="NagB/RpiA/CoA transferase-like"/>
    <property type="match status" value="1"/>
</dbReference>
<feature type="active site" description="Proton acceptor; for ring-opening step" evidence="4">
    <location>
        <position position="138"/>
    </location>
</feature>
<dbReference type="GO" id="GO:0006043">
    <property type="term" value="P:glucosamine catabolic process"/>
    <property type="evidence" value="ECO:0007669"/>
    <property type="project" value="TreeGrafter"/>
</dbReference>
<reference evidence="6 7" key="1">
    <citation type="submission" date="2009-01" db="EMBL/GenBank/DDBJ databases">
        <authorList>
            <person name="Fulton L."/>
            <person name="Clifton S."/>
            <person name="Fulton B."/>
            <person name="Xu J."/>
            <person name="Minx P."/>
            <person name="Pepin K.H."/>
            <person name="Johnson M."/>
            <person name="Bhonagiri V."/>
            <person name="Nash W.E."/>
            <person name="Mardis E.R."/>
            <person name="Wilson R.K."/>
        </authorList>
    </citation>
    <scope>NUCLEOTIDE SEQUENCE [LARGE SCALE GENOMIC DNA]</scope>
    <source>
        <strain evidence="7">DSM 10507 / JCM 14656 / S5a33</strain>
    </source>
</reference>
<evidence type="ECO:0000256" key="3">
    <source>
        <dbReference type="ARBA" id="ARBA00023277"/>
    </source>
</evidence>
<dbReference type="RefSeq" id="WP_005947675.1">
    <property type="nucleotide sequence ID" value="NZ_CP136423.1"/>
</dbReference>
<comment type="caution">
    <text evidence="4">Lacks conserved residue(s) required for the propagation of feature annotation.</text>
</comment>
<reference evidence="6 7" key="2">
    <citation type="submission" date="2009-02" db="EMBL/GenBank/DDBJ databases">
        <title>Draft genome sequence of Blautia hydrogenotrophica DSM 10507 (Ruminococcus hydrogenotrophicus DSM 10507).</title>
        <authorList>
            <person name="Sudarsanam P."/>
            <person name="Ley R."/>
            <person name="Guruge J."/>
            <person name="Turnbaugh P.J."/>
            <person name="Mahowald M."/>
            <person name="Liep D."/>
            <person name="Gordon J."/>
        </authorList>
    </citation>
    <scope>NUCLEOTIDE SEQUENCE [LARGE SCALE GENOMIC DNA]</scope>
    <source>
        <strain evidence="7">DSM 10507 / JCM 14656 / S5a33</strain>
    </source>
</reference>
<dbReference type="GeneID" id="86820715"/>
<feature type="active site" description="For ring-opening step" evidence="4">
    <location>
        <position position="136"/>
    </location>
</feature>
<sequence length="243" mass="26731">MRVIKTKDYADMSRKAANIISAQVILKPDCVLGLATGSTPIGTYDQLVDRYENGDLDFSRVNSVNLDEYRGLDKDNDQSYRYFMNKHLFSRVNIDVAHTYVPDGSEPDSSKACADYEAIIENFGGIDLQLLGLGHNGHIGFNEPTDHFPKNTHCVDLAESTINANKRFFEKEEDVPRQAYTMGIGTIMRAKSILVVVSGADKAEILNKVINGPITPEVPASILQLHPNATIVADEAALSKTSL</sequence>
<dbReference type="PANTHER" id="PTHR11280:SF5">
    <property type="entry name" value="GLUCOSAMINE-6-PHOSPHATE ISOMERASE"/>
    <property type="match status" value="1"/>
</dbReference>
<evidence type="ECO:0000259" key="5">
    <source>
        <dbReference type="Pfam" id="PF01182"/>
    </source>
</evidence>
<dbReference type="EMBL" id="ACBZ01000074">
    <property type="protein sequence ID" value="EEG49569.1"/>
    <property type="molecule type" value="Genomic_DNA"/>
</dbReference>
<comment type="function">
    <text evidence="4">Catalyzes the reversible isomerization-deamination of glucosamine 6-phosphate (GlcN6P) to form fructose 6-phosphate (Fru6P) and ammonium ion.</text>
</comment>
<accession>C0CKY2</accession>
<dbReference type="InterPro" id="IPR018321">
    <property type="entry name" value="Glucosamine6P_isomerase_CS"/>
</dbReference>
<dbReference type="EC" id="3.5.99.6" evidence="4"/>
<comment type="pathway">
    <text evidence="4">Amino-sugar metabolism; N-acetylneuraminate degradation; D-fructose 6-phosphate from N-acetylneuraminate: step 5/5.</text>
</comment>
<dbReference type="GO" id="GO:0042802">
    <property type="term" value="F:identical protein binding"/>
    <property type="evidence" value="ECO:0007669"/>
    <property type="project" value="TreeGrafter"/>
</dbReference>
<dbReference type="AlphaFoldDB" id="C0CKY2"/>
<dbReference type="GO" id="GO:0019262">
    <property type="term" value="P:N-acetylneuraminate catabolic process"/>
    <property type="evidence" value="ECO:0007669"/>
    <property type="project" value="UniProtKB-UniRule"/>
</dbReference>
<keyword evidence="3 4" id="KW-0119">Carbohydrate metabolism</keyword>
<evidence type="ECO:0000256" key="2">
    <source>
        <dbReference type="ARBA" id="ARBA00022801"/>
    </source>
</evidence>
<feature type="active site" description="Proton acceptor; for enolization step" evidence="4">
    <location>
        <position position="67"/>
    </location>
</feature>
<feature type="active site" description="For ring-opening step" evidence="4">
    <location>
        <position position="143"/>
    </location>
</feature>
<proteinExistence type="inferred from homology"/>
<comment type="similarity">
    <text evidence="4">Belongs to the glucosamine/galactosamine-6-phosphate isomerase family. NagB subfamily.</text>
</comment>
<dbReference type="Gene3D" id="3.40.50.1360">
    <property type="match status" value="1"/>
</dbReference>
<dbReference type="GO" id="GO:0004342">
    <property type="term" value="F:glucosamine-6-phosphate deaminase activity"/>
    <property type="evidence" value="ECO:0007669"/>
    <property type="project" value="UniProtKB-UniRule"/>
</dbReference>
<dbReference type="eggNOG" id="COG0363">
    <property type="taxonomic scope" value="Bacteria"/>
</dbReference>
<dbReference type="GO" id="GO:0006046">
    <property type="term" value="P:N-acetylglucosamine catabolic process"/>
    <property type="evidence" value="ECO:0007669"/>
    <property type="project" value="UniProtKB-UniRule"/>
</dbReference>
<dbReference type="GO" id="GO:0005975">
    <property type="term" value="P:carbohydrate metabolic process"/>
    <property type="evidence" value="ECO:0007669"/>
    <property type="project" value="InterPro"/>
</dbReference>
<keyword evidence="2 4" id="KW-0378">Hydrolase</keyword>
<protein>
    <recommendedName>
        <fullName evidence="4">Glucosamine-6-phosphate deaminase</fullName>
        <ecNumber evidence="4">3.5.99.6</ecNumber>
    </recommendedName>
    <alternativeName>
        <fullName evidence="4">GlcN6P deaminase</fullName>
        <shortName evidence="4">GNPDA</shortName>
    </alternativeName>
    <alternativeName>
        <fullName evidence="4">Glucosamine-6-phosphate isomerase</fullName>
    </alternativeName>
</protein>
<evidence type="ECO:0000256" key="1">
    <source>
        <dbReference type="ARBA" id="ARBA00000644"/>
    </source>
</evidence>
<name>C0CKY2_BLAHS</name>
<dbReference type="Pfam" id="PF01182">
    <property type="entry name" value="Glucosamine_iso"/>
    <property type="match status" value="1"/>
</dbReference>
<dbReference type="UniPathway" id="UPA00629">
    <property type="reaction ID" value="UER00684"/>
</dbReference>
<comment type="catalytic activity">
    <reaction evidence="1 4">
        <text>alpha-D-glucosamine 6-phosphate + H2O = beta-D-fructose 6-phosphate + NH4(+)</text>
        <dbReference type="Rhea" id="RHEA:12172"/>
        <dbReference type="ChEBI" id="CHEBI:15377"/>
        <dbReference type="ChEBI" id="CHEBI:28938"/>
        <dbReference type="ChEBI" id="CHEBI:57634"/>
        <dbReference type="ChEBI" id="CHEBI:75989"/>
        <dbReference type="EC" id="3.5.99.6"/>
    </reaction>
</comment>
<dbReference type="PANTHER" id="PTHR11280">
    <property type="entry name" value="GLUCOSAMINE-6-PHOSPHATE ISOMERASE"/>
    <property type="match status" value="1"/>
</dbReference>
<dbReference type="Proteomes" id="UP000003100">
    <property type="component" value="Unassembled WGS sequence"/>
</dbReference>
<evidence type="ECO:0000313" key="7">
    <source>
        <dbReference type="Proteomes" id="UP000003100"/>
    </source>
</evidence>
<keyword evidence="7" id="KW-1185">Reference proteome</keyword>
<feature type="domain" description="Glucosamine/galactosamine-6-phosphate isomerase" evidence="5">
    <location>
        <begin position="14"/>
        <end position="225"/>
    </location>
</feature>
<dbReference type="InterPro" id="IPR037171">
    <property type="entry name" value="NagB/RpiA_transferase-like"/>
</dbReference>
<dbReference type="InterPro" id="IPR004547">
    <property type="entry name" value="Glucosamine6P_isomerase"/>
</dbReference>
<evidence type="ECO:0000313" key="6">
    <source>
        <dbReference type="EMBL" id="EEG49569.1"/>
    </source>
</evidence>
<dbReference type="HOGENOM" id="CLU_049611_1_1_9"/>
<dbReference type="GO" id="GO:0005737">
    <property type="term" value="C:cytoplasm"/>
    <property type="evidence" value="ECO:0007669"/>
    <property type="project" value="TreeGrafter"/>
</dbReference>
<dbReference type="PROSITE" id="PS01161">
    <property type="entry name" value="GLC_GALNAC_ISOMERASE"/>
    <property type="match status" value="1"/>
</dbReference>
<dbReference type="FunFam" id="3.40.50.1360:FF:000003">
    <property type="entry name" value="Glucosamine-6-phosphate deaminase"/>
    <property type="match status" value="1"/>
</dbReference>
<dbReference type="InterPro" id="IPR006148">
    <property type="entry name" value="Glc/Gal-6P_isomerase"/>
</dbReference>